<feature type="compositionally biased region" description="Low complexity" evidence="1">
    <location>
        <begin position="380"/>
        <end position="426"/>
    </location>
</feature>
<dbReference type="AlphaFoldDB" id="A0A3E2GUG5"/>
<protein>
    <recommendedName>
        <fullName evidence="3">DUF7492 domain-containing protein</fullName>
    </recommendedName>
</protein>
<feature type="signal peptide" evidence="2">
    <location>
        <begin position="1"/>
        <end position="24"/>
    </location>
</feature>
<comment type="caution">
    <text evidence="4">The sequence shown here is derived from an EMBL/GenBank/DDBJ whole genome shotgun (WGS) entry which is preliminary data.</text>
</comment>
<dbReference type="InterPro" id="IPR055915">
    <property type="entry name" value="DUF7492"/>
</dbReference>
<evidence type="ECO:0000313" key="4">
    <source>
        <dbReference type="EMBL" id="RFU24759.1"/>
    </source>
</evidence>
<evidence type="ECO:0000313" key="5">
    <source>
        <dbReference type="Proteomes" id="UP000258309"/>
    </source>
</evidence>
<feature type="compositionally biased region" description="Polar residues" evidence="1">
    <location>
        <begin position="360"/>
        <end position="379"/>
    </location>
</feature>
<feature type="compositionally biased region" description="Polar residues" evidence="1">
    <location>
        <begin position="517"/>
        <end position="527"/>
    </location>
</feature>
<feature type="region of interest" description="Disordered" evidence="1">
    <location>
        <begin position="344"/>
        <end position="435"/>
    </location>
</feature>
<feature type="non-terminal residue" evidence="4">
    <location>
        <position position="542"/>
    </location>
</feature>
<dbReference type="OrthoDB" id="64281at2759"/>
<gene>
    <name evidence="4" type="ORF">B7463_g11575</name>
</gene>
<feature type="compositionally biased region" description="Low complexity" evidence="1">
    <location>
        <begin position="449"/>
        <end position="512"/>
    </location>
</feature>
<feature type="chain" id="PRO_5017677430" description="DUF7492 domain-containing protein" evidence="2">
    <location>
        <begin position="25"/>
        <end position="542"/>
    </location>
</feature>
<reference evidence="4 5" key="1">
    <citation type="submission" date="2018-05" db="EMBL/GenBank/DDBJ databases">
        <title>Draft genome sequence of Scytalidium lignicola DSM 105466, a ubiquitous saprotrophic fungus.</title>
        <authorList>
            <person name="Buettner E."/>
            <person name="Gebauer A.M."/>
            <person name="Hofrichter M."/>
            <person name="Liers C."/>
            <person name="Kellner H."/>
        </authorList>
    </citation>
    <scope>NUCLEOTIDE SEQUENCE [LARGE SCALE GENOMIC DNA]</scope>
    <source>
        <strain evidence="4 5">DSM 105466</strain>
    </source>
</reference>
<keyword evidence="2" id="KW-0732">Signal</keyword>
<name>A0A3E2GUG5_SCYLI</name>
<evidence type="ECO:0000259" key="3">
    <source>
        <dbReference type="Pfam" id="PF24320"/>
    </source>
</evidence>
<feature type="non-terminal residue" evidence="4">
    <location>
        <position position="1"/>
    </location>
</feature>
<proteinExistence type="predicted"/>
<dbReference type="Pfam" id="PF24320">
    <property type="entry name" value="DUF7492"/>
    <property type="match status" value="1"/>
</dbReference>
<dbReference type="PROSITE" id="PS51257">
    <property type="entry name" value="PROKAR_LIPOPROTEIN"/>
    <property type="match status" value="1"/>
</dbReference>
<evidence type="ECO:0000256" key="2">
    <source>
        <dbReference type="SAM" id="SignalP"/>
    </source>
</evidence>
<feature type="compositionally biased region" description="Low complexity" evidence="1">
    <location>
        <begin position="344"/>
        <end position="355"/>
    </location>
</feature>
<dbReference type="EMBL" id="NCSJ02000404">
    <property type="protein sequence ID" value="RFU24759.1"/>
    <property type="molecule type" value="Genomic_DNA"/>
</dbReference>
<accession>A0A3E2GUG5</accession>
<feature type="compositionally biased region" description="Basic residues" evidence="1">
    <location>
        <begin position="528"/>
        <end position="542"/>
    </location>
</feature>
<dbReference type="OMA" id="RRRQNWV"/>
<feature type="region of interest" description="Disordered" evidence="1">
    <location>
        <begin position="449"/>
        <end position="542"/>
    </location>
</feature>
<organism evidence="4 5">
    <name type="scientific">Scytalidium lignicola</name>
    <name type="common">Hyphomycete</name>
    <dbReference type="NCBI Taxonomy" id="5539"/>
    <lineage>
        <taxon>Eukaryota</taxon>
        <taxon>Fungi</taxon>
        <taxon>Dikarya</taxon>
        <taxon>Ascomycota</taxon>
        <taxon>Pezizomycotina</taxon>
        <taxon>Leotiomycetes</taxon>
        <taxon>Leotiomycetes incertae sedis</taxon>
        <taxon>Scytalidium</taxon>
    </lineage>
</organism>
<evidence type="ECO:0000256" key="1">
    <source>
        <dbReference type="SAM" id="MobiDB-lite"/>
    </source>
</evidence>
<dbReference type="Proteomes" id="UP000258309">
    <property type="component" value="Unassembled WGS sequence"/>
</dbReference>
<keyword evidence="5" id="KW-1185">Reference proteome</keyword>
<feature type="domain" description="DUF7492" evidence="3">
    <location>
        <begin position="23"/>
        <end position="282"/>
    </location>
</feature>
<sequence>MKLSISRITHLAVWVLACSNTSSAHSWVEQLHVIAPNGTFVGTPGYPRGFAPREAGVDPDTAMTQLIPPNGRSTGNEVLPTDLLCKSTQMIGEYTPGSPPLEASPGDRVALRYQENGHVTQPQIPPGKPAGSGTVFIYGTSQPSNNDTFLGVHKSWNADGTGGDGRGVLLATRYFDDGQCYQINGGPISQARQKEFPHTADALMGEDLWCQTDVQIPSDATGNYTLYWVWDWPTLSGTPGYPDGLNQSYTTCMDVVLKESLGNKLAAGASFVKGQNLNSAAIAAEMQTALLVNPSAPFQTYTSGVAPSSPPMVTSGGTSQSASGIVTVTVTAPATILTVTKTVYGSSSPTISPSERSTKSTESIATHQSTSTALQSDTTSSLSPVASSSSSSSAPAGQQPLTSTTSTTSGVPSSTSPVNSPSSSSDSPPPILPFLSPASIVMTQGQPLTPTTLATSASPKSSPATTFSTHTTTSSSTTTSDITESASSQTTSSTSPTSSVSPSNTPTTTTMPKPIPYSNTTNTQTSGSRKRRYPIRLNRIHM</sequence>